<reference evidence="2 3" key="1">
    <citation type="submission" date="2023-01" db="EMBL/GenBank/DDBJ databases">
        <authorList>
            <person name="Kreplak J."/>
        </authorList>
    </citation>
    <scope>NUCLEOTIDE SEQUENCE [LARGE SCALE GENOMIC DNA]</scope>
</reference>
<dbReference type="InterPro" id="IPR000504">
    <property type="entry name" value="RRM_dom"/>
</dbReference>
<keyword evidence="3" id="KW-1185">Reference proteome</keyword>
<organism evidence="2 3">
    <name type="scientific">Vicia faba</name>
    <name type="common">Broad bean</name>
    <name type="synonym">Faba vulgaris</name>
    <dbReference type="NCBI Taxonomy" id="3906"/>
    <lineage>
        <taxon>Eukaryota</taxon>
        <taxon>Viridiplantae</taxon>
        <taxon>Streptophyta</taxon>
        <taxon>Embryophyta</taxon>
        <taxon>Tracheophyta</taxon>
        <taxon>Spermatophyta</taxon>
        <taxon>Magnoliopsida</taxon>
        <taxon>eudicotyledons</taxon>
        <taxon>Gunneridae</taxon>
        <taxon>Pentapetalae</taxon>
        <taxon>rosids</taxon>
        <taxon>fabids</taxon>
        <taxon>Fabales</taxon>
        <taxon>Fabaceae</taxon>
        <taxon>Papilionoideae</taxon>
        <taxon>50 kb inversion clade</taxon>
        <taxon>NPAAA clade</taxon>
        <taxon>Hologalegina</taxon>
        <taxon>IRL clade</taxon>
        <taxon>Fabeae</taxon>
        <taxon>Vicia</taxon>
    </lineage>
</organism>
<dbReference type="Pfam" id="PF00076">
    <property type="entry name" value="RRM_1"/>
    <property type="match status" value="1"/>
</dbReference>
<dbReference type="GO" id="GO:0003723">
    <property type="term" value="F:RNA binding"/>
    <property type="evidence" value="ECO:0007669"/>
    <property type="project" value="InterPro"/>
</dbReference>
<dbReference type="SUPFAM" id="SSF54928">
    <property type="entry name" value="RNA-binding domain, RBD"/>
    <property type="match status" value="1"/>
</dbReference>
<accession>A0AAV1BB89</accession>
<gene>
    <name evidence="2" type="ORF">VFH_VI132680</name>
</gene>
<protein>
    <recommendedName>
        <fullName evidence="1">RRM domain-containing protein</fullName>
    </recommendedName>
</protein>
<dbReference type="InterPro" id="IPR035979">
    <property type="entry name" value="RBD_domain_sf"/>
</dbReference>
<dbReference type="AlphaFoldDB" id="A0AAV1BB89"/>
<feature type="domain" description="RRM" evidence="1">
    <location>
        <begin position="109"/>
        <end position="137"/>
    </location>
</feature>
<dbReference type="InterPro" id="IPR012677">
    <property type="entry name" value="Nucleotide-bd_a/b_plait_sf"/>
</dbReference>
<dbReference type="Gene3D" id="3.30.70.330">
    <property type="match status" value="1"/>
</dbReference>
<dbReference type="EMBL" id="OX451741">
    <property type="protein sequence ID" value="CAI8618639.1"/>
    <property type="molecule type" value="Genomic_DNA"/>
</dbReference>
<dbReference type="Proteomes" id="UP001157006">
    <property type="component" value="Chromosome 6"/>
</dbReference>
<evidence type="ECO:0000313" key="3">
    <source>
        <dbReference type="Proteomes" id="UP001157006"/>
    </source>
</evidence>
<evidence type="ECO:0000313" key="2">
    <source>
        <dbReference type="EMBL" id="CAI8618639.1"/>
    </source>
</evidence>
<name>A0AAV1BB89_VICFA</name>
<evidence type="ECO:0000259" key="1">
    <source>
        <dbReference type="Pfam" id="PF00076"/>
    </source>
</evidence>
<proteinExistence type="predicted"/>
<sequence length="142" mass="16788">MRTERQDAVNIMKTHHQFHRNANNSLSFIHHPKTCYYAVFSSALSVHPLYFPFPSPHDHSHFFSAEEAAAGRRRRKRRLRIEPPLNAIRPPPHLPYFLDRRFTVLDFFRLTRRSKGYGFVRFADEGEQTRAMTEMQGGFEVE</sequence>